<feature type="domain" description="DNA-directed DNA polymerase family B mitochondria/virus" evidence="9">
    <location>
        <begin position="75"/>
        <end position="523"/>
    </location>
</feature>
<dbReference type="EMBL" id="KU127234">
    <property type="protein sequence ID" value="AML60564.1"/>
    <property type="molecule type" value="Genomic_DNA"/>
</dbReference>
<dbReference type="InterPro" id="IPR023211">
    <property type="entry name" value="DNA_pol_palm_dom_sf"/>
</dbReference>
<comment type="similarity">
    <text evidence="1 8">Belongs to the DNA polymerase type-B family.</text>
</comment>
<dbReference type="SUPFAM" id="SSF53098">
    <property type="entry name" value="Ribonuclease H-like"/>
    <property type="match status" value="1"/>
</dbReference>
<geneLocation type="mitochondrion" evidence="10"/>
<dbReference type="GO" id="GO:0003887">
    <property type="term" value="F:DNA-directed DNA polymerase activity"/>
    <property type="evidence" value="ECO:0007669"/>
    <property type="project" value="UniProtKB-KW"/>
</dbReference>
<dbReference type="SUPFAM" id="SSF56672">
    <property type="entry name" value="DNA/RNA polymerases"/>
    <property type="match status" value="1"/>
</dbReference>
<dbReference type="SMART" id="SM00486">
    <property type="entry name" value="POLBc"/>
    <property type="match status" value="1"/>
</dbReference>
<dbReference type="GO" id="GO:0006260">
    <property type="term" value="P:DNA replication"/>
    <property type="evidence" value="ECO:0007669"/>
    <property type="project" value="UniProtKB-KW"/>
</dbReference>
<dbReference type="InterPro" id="IPR012337">
    <property type="entry name" value="RNaseH-like_sf"/>
</dbReference>
<keyword evidence="3 8" id="KW-0548">Nucleotidyltransferase</keyword>
<evidence type="ECO:0000256" key="2">
    <source>
        <dbReference type="ARBA" id="ARBA00022679"/>
    </source>
</evidence>
<dbReference type="EC" id="2.7.7.7" evidence="8"/>
<dbReference type="VEuPathDB" id="FungiDB:RhiirA1_386207"/>
<comment type="catalytic activity">
    <reaction evidence="7 8">
        <text>DNA(n) + a 2'-deoxyribonucleoside 5'-triphosphate = DNA(n+1) + diphosphate</text>
        <dbReference type="Rhea" id="RHEA:22508"/>
        <dbReference type="Rhea" id="RHEA-COMP:17339"/>
        <dbReference type="Rhea" id="RHEA-COMP:17340"/>
        <dbReference type="ChEBI" id="CHEBI:33019"/>
        <dbReference type="ChEBI" id="CHEBI:61560"/>
        <dbReference type="ChEBI" id="CHEBI:173112"/>
        <dbReference type="EC" id="2.7.7.7"/>
    </reaction>
</comment>
<name>A0A140F2D0_9GLOM</name>
<dbReference type="InterPro" id="IPR006172">
    <property type="entry name" value="DNA-dir_DNA_pol_B"/>
</dbReference>
<dbReference type="InterPro" id="IPR004868">
    <property type="entry name" value="DNA-dir_DNA_pol_B_mt/vir"/>
</dbReference>
<dbReference type="PANTHER" id="PTHR33568:SF3">
    <property type="entry name" value="DNA-DIRECTED DNA POLYMERASE"/>
    <property type="match status" value="1"/>
</dbReference>
<dbReference type="PRINTS" id="PR00106">
    <property type="entry name" value="DNAPOLB"/>
</dbReference>
<gene>
    <name evidence="10" type="primary">orf668</name>
</gene>
<dbReference type="GO" id="GO:0000166">
    <property type="term" value="F:nucleotide binding"/>
    <property type="evidence" value="ECO:0007669"/>
    <property type="project" value="InterPro"/>
</dbReference>
<dbReference type="VEuPathDB" id="FungiDB:RhiirFUN_023599"/>
<dbReference type="InterPro" id="IPR017964">
    <property type="entry name" value="DNA-dir_DNA_pol_B_CS"/>
</dbReference>
<evidence type="ECO:0000256" key="4">
    <source>
        <dbReference type="ARBA" id="ARBA00022705"/>
    </source>
</evidence>
<keyword evidence="6 8" id="KW-0238">DNA-binding</keyword>
<keyword evidence="2 8" id="KW-0808">Transferase</keyword>
<proteinExistence type="inferred from homology"/>
<accession>A0A140F2D0</accession>
<evidence type="ECO:0000256" key="1">
    <source>
        <dbReference type="ARBA" id="ARBA00005755"/>
    </source>
</evidence>
<dbReference type="PROSITE" id="PS00116">
    <property type="entry name" value="DNA_POLYMERASE_B"/>
    <property type="match status" value="1"/>
</dbReference>
<sequence>MPEIEVIPTNTKDLDFKTKIVTADLEALIPPNGKNHVYMAAWYNGTKQNIFDITKWNYNNQTMLEQFWIDLINHNQGRTCYFHNFGGYDAILAMPALLQLPFTFTPIMKDGEIISIKVYGSKKRLLLTIKDSIRVLPGALSRLAKDWGAETQKDHFPHYFWNHCIEHTLKYVGDIPNYKCFEPKRTSQKDYEEMKELFKNGWNFLEVSKKYILGDCKALFQILIKYFETLIYSYPIDPLKVYSAPSTAFRIWRTKQLPILNKEGLKVYDLSQSLDSQLRGGYYGGIVDVYRPHLKGVGYYYDVNSLYPTAMCKPMPVGRPKLISLTPEQFIKGEFFGFLEATVQAPASEYIGLLPIKYKGRLICPAGTFSGIFFSEELRFALDNGYKLLNISLAYSFKRGANTFLQLITQLNGMKVEAQLNKQPTIRNMAKLLMNSMYGRFGMKPSVLETHIWNQDQIDSLEPYWELQSALSYGELYLVSIQLNKEKFIELQGQASLKKMLTNLSNKTNVAIAAAVTSYSRMIINNYKLLALSLGLELFYSDTDSLVLNGPLPSEYCDSAELGKLKLEYTFKEGLFIMPKVYYLETNEGQIVTKCKGYSGKLTKAQYLELLSGQTLELEITKWSKSLRDSYVRIQSKTPYNLTFSFNKRQQLFNAQGQWVNTAPIILP</sequence>
<keyword evidence="10" id="KW-0496">Mitochondrion</keyword>
<reference evidence="10" key="2">
    <citation type="journal article" date="2016" name="Nat. Microbiol.">
        <title>Evidence for the sexual origin of heterokaryosis in Arbuscular Mycorrhizal Fungi.</title>
        <authorList>
            <person name="Ropars J."/>
            <person name="Sedzielewska Toro K."/>
            <person name="Noel J."/>
            <person name="Pelin A."/>
            <person name="Charron P."/>
            <person name="Farinelli L."/>
            <person name="Marton T."/>
            <person name="Kruger M."/>
            <person name="Fuchs J."/>
            <person name="Brachmann A."/>
            <person name="Corradi N."/>
        </authorList>
    </citation>
    <scope>NUCLEOTIDE SEQUENCE</scope>
    <source>
        <strain evidence="10">C2</strain>
    </source>
</reference>
<dbReference type="PANTHER" id="PTHR33568">
    <property type="entry name" value="DNA POLYMERASE"/>
    <property type="match status" value="1"/>
</dbReference>
<dbReference type="AlphaFoldDB" id="A0A140F2D0"/>
<reference evidence="10" key="1">
    <citation type="submission" date="2015-11" db="EMBL/GenBank/DDBJ databases">
        <authorList>
            <person name="Zhang Y."/>
            <person name="Guo Z."/>
        </authorList>
    </citation>
    <scope>NUCLEOTIDE SEQUENCE</scope>
    <source>
        <strain evidence="10">C2</strain>
    </source>
</reference>
<evidence type="ECO:0000256" key="7">
    <source>
        <dbReference type="ARBA" id="ARBA00049244"/>
    </source>
</evidence>
<evidence type="ECO:0000313" key="10">
    <source>
        <dbReference type="EMBL" id="AML60564.1"/>
    </source>
</evidence>
<evidence type="ECO:0000256" key="6">
    <source>
        <dbReference type="ARBA" id="ARBA00023125"/>
    </source>
</evidence>
<dbReference type="Gene3D" id="3.30.420.10">
    <property type="entry name" value="Ribonuclease H-like superfamily/Ribonuclease H"/>
    <property type="match status" value="1"/>
</dbReference>
<dbReference type="GO" id="GO:0003677">
    <property type="term" value="F:DNA binding"/>
    <property type="evidence" value="ECO:0007669"/>
    <property type="project" value="UniProtKB-KW"/>
</dbReference>
<dbReference type="InterPro" id="IPR043502">
    <property type="entry name" value="DNA/RNA_pol_sf"/>
</dbReference>
<evidence type="ECO:0000256" key="5">
    <source>
        <dbReference type="ARBA" id="ARBA00022932"/>
    </source>
</evidence>
<evidence type="ECO:0000259" key="9">
    <source>
        <dbReference type="Pfam" id="PF03175"/>
    </source>
</evidence>
<dbReference type="InterPro" id="IPR036397">
    <property type="entry name" value="RNaseH_sf"/>
</dbReference>
<keyword evidence="5 8" id="KW-0239">DNA-directed DNA polymerase</keyword>
<protein>
    <recommendedName>
        <fullName evidence="8">DNA polymerase</fullName>
        <ecNumber evidence="8">2.7.7.7</ecNumber>
    </recommendedName>
</protein>
<organism evidence="10">
    <name type="scientific">Rhizophagus irregularis</name>
    <dbReference type="NCBI Taxonomy" id="588596"/>
    <lineage>
        <taxon>Eukaryota</taxon>
        <taxon>Fungi</taxon>
        <taxon>Fungi incertae sedis</taxon>
        <taxon>Mucoromycota</taxon>
        <taxon>Glomeromycotina</taxon>
        <taxon>Glomeromycetes</taxon>
        <taxon>Glomerales</taxon>
        <taxon>Glomeraceae</taxon>
        <taxon>Rhizophagus</taxon>
    </lineage>
</organism>
<dbReference type="Gene3D" id="3.90.1600.10">
    <property type="entry name" value="Palm domain of DNA polymerase"/>
    <property type="match status" value="2"/>
</dbReference>
<evidence type="ECO:0000256" key="8">
    <source>
        <dbReference type="RuleBase" id="RU000442"/>
    </source>
</evidence>
<keyword evidence="4 8" id="KW-0235">DNA replication</keyword>
<dbReference type="Pfam" id="PF03175">
    <property type="entry name" value="DNA_pol_B_2"/>
    <property type="match status" value="1"/>
</dbReference>
<evidence type="ECO:0000256" key="3">
    <source>
        <dbReference type="ARBA" id="ARBA00022695"/>
    </source>
</evidence>